<dbReference type="GO" id="GO:0016705">
    <property type="term" value="F:oxidoreductase activity, acting on paired donors, with incorporation or reduction of molecular oxygen"/>
    <property type="evidence" value="ECO:0007669"/>
    <property type="project" value="InterPro"/>
</dbReference>
<dbReference type="PROSITE" id="PS00086">
    <property type="entry name" value="CYTOCHROME_P450"/>
    <property type="match status" value="1"/>
</dbReference>
<dbReference type="GO" id="GO:0004497">
    <property type="term" value="F:monooxygenase activity"/>
    <property type="evidence" value="ECO:0007669"/>
    <property type="project" value="UniProtKB-KW"/>
</dbReference>
<keyword evidence="11" id="KW-1185">Reference proteome</keyword>
<dbReference type="PANTHER" id="PTHR24292:SF102">
    <property type="entry name" value="CYTOCHROME P450 FAMILY-RELATED"/>
    <property type="match status" value="1"/>
</dbReference>
<dbReference type="InterPro" id="IPR001128">
    <property type="entry name" value="Cyt_P450"/>
</dbReference>
<sequence>MAHLWIAVLALLIVFAFLLRHIYIHRTFWKGRHITGPEPSFWCGNLKDLSRPEYAAPLQIRDWTKQYGKVYGIQEGWQNVLVISDLDMMQDLFLKKFEQFYGRKEVLYIDDVDKEERVHVFAARGLRWKRLRALSNPTFSIKGTVEDSVKVMLGYMLEHVDKQKSFNIHTYYQELTMDVIARISMGFKESQQFHNEYLEAVKEMFSRESDNPVVFLIRLLPPPLKSLVRKIIQLTGRLGSMPFFRLQDQIEKAVNERRELRNLNGSDHHEAADFIDLFLDVESDVELTTGAFDRSNIKVEKKLSADEVVMQCFVFLLAGFDTTANSLAYASFCIAKNQEVRKRIQQEIDEVCVDEEISYEQIQKMRYLDMVVKEALRLYPLAAVASSRTCMEATTIGDIEIDKGVGVVADVFSVHYSKEVWGKDAEEFRPERWENLQRHPLAWLPFGAGPRICIGKRLADMEEKLALIHILRQYDIVAAPDTEVLINNCAYLLNSFVSKRP</sequence>
<evidence type="ECO:0000256" key="8">
    <source>
        <dbReference type="PIRSR" id="PIRSR602401-1"/>
    </source>
</evidence>
<gene>
    <name evidence="10" type="ORF">ASIM_LOCUS13519</name>
</gene>
<organism evidence="12">
    <name type="scientific">Anisakis simplex</name>
    <name type="common">Herring worm</name>
    <dbReference type="NCBI Taxonomy" id="6269"/>
    <lineage>
        <taxon>Eukaryota</taxon>
        <taxon>Metazoa</taxon>
        <taxon>Ecdysozoa</taxon>
        <taxon>Nematoda</taxon>
        <taxon>Chromadorea</taxon>
        <taxon>Rhabditida</taxon>
        <taxon>Spirurina</taxon>
        <taxon>Ascaridomorpha</taxon>
        <taxon>Ascaridoidea</taxon>
        <taxon>Anisakidae</taxon>
        <taxon>Anisakis</taxon>
        <taxon>Anisakis simplex complex</taxon>
    </lineage>
</organism>
<comment type="similarity">
    <text evidence="2 9">Belongs to the cytochrome P450 family.</text>
</comment>
<evidence type="ECO:0000313" key="11">
    <source>
        <dbReference type="Proteomes" id="UP000267096"/>
    </source>
</evidence>
<name>A0A0M3JZX6_ANISI</name>
<dbReference type="FunFam" id="1.10.630.10:FF:000182">
    <property type="entry name" value="Cytochrome P450 3A4"/>
    <property type="match status" value="1"/>
</dbReference>
<dbReference type="PRINTS" id="PR00463">
    <property type="entry name" value="EP450I"/>
</dbReference>
<reference evidence="10 11" key="2">
    <citation type="submission" date="2018-11" db="EMBL/GenBank/DDBJ databases">
        <authorList>
            <consortium name="Pathogen Informatics"/>
        </authorList>
    </citation>
    <scope>NUCLEOTIDE SEQUENCE [LARGE SCALE GENOMIC DNA]</scope>
</reference>
<dbReference type="GO" id="GO:0020037">
    <property type="term" value="F:heme binding"/>
    <property type="evidence" value="ECO:0007669"/>
    <property type="project" value="InterPro"/>
</dbReference>
<keyword evidence="3 8" id="KW-0349">Heme</keyword>
<dbReference type="OrthoDB" id="2789670at2759"/>
<evidence type="ECO:0000256" key="9">
    <source>
        <dbReference type="RuleBase" id="RU000461"/>
    </source>
</evidence>
<keyword evidence="5 9" id="KW-0560">Oxidoreductase</keyword>
<evidence type="ECO:0000256" key="4">
    <source>
        <dbReference type="ARBA" id="ARBA00022723"/>
    </source>
</evidence>
<evidence type="ECO:0000256" key="6">
    <source>
        <dbReference type="ARBA" id="ARBA00023004"/>
    </source>
</evidence>
<dbReference type="WBParaSite" id="ASIM_0001409101-mRNA-1">
    <property type="protein sequence ID" value="ASIM_0001409101-mRNA-1"/>
    <property type="gene ID" value="ASIM_0001409101"/>
</dbReference>
<dbReference type="PANTHER" id="PTHR24292">
    <property type="entry name" value="CYTOCHROME P450"/>
    <property type="match status" value="1"/>
</dbReference>
<comment type="cofactor">
    <cofactor evidence="1 8">
        <name>heme</name>
        <dbReference type="ChEBI" id="CHEBI:30413"/>
    </cofactor>
</comment>
<reference evidence="12" key="1">
    <citation type="submission" date="2017-02" db="UniProtKB">
        <authorList>
            <consortium name="WormBaseParasite"/>
        </authorList>
    </citation>
    <scope>IDENTIFICATION</scope>
</reference>
<dbReference type="InterPro" id="IPR017972">
    <property type="entry name" value="Cyt_P450_CS"/>
</dbReference>
<keyword evidence="7 9" id="KW-0503">Monooxygenase</keyword>
<dbReference type="EMBL" id="UYRR01031416">
    <property type="protein sequence ID" value="VDK49913.1"/>
    <property type="molecule type" value="Genomic_DNA"/>
</dbReference>
<evidence type="ECO:0000256" key="1">
    <source>
        <dbReference type="ARBA" id="ARBA00001971"/>
    </source>
</evidence>
<evidence type="ECO:0000256" key="3">
    <source>
        <dbReference type="ARBA" id="ARBA00022617"/>
    </source>
</evidence>
<dbReference type="SUPFAM" id="SSF48264">
    <property type="entry name" value="Cytochrome P450"/>
    <property type="match status" value="1"/>
</dbReference>
<dbReference type="AlphaFoldDB" id="A0A0M3JZX6"/>
<dbReference type="InterPro" id="IPR002401">
    <property type="entry name" value="Cyt_P450_E_grp-I"/>
</dbReference>
<accession>A0A0M3JZX6</accession>
<dbReference type="InterPro" id="IPR050476">
    <property type="entry name" value="Insect_CytP450_Detox"/>
</dbReference>
<dbReference type="Proteomes" id="UP000267096">
    <property type="component" value="Unassembled WGS sequence"/>
</dbReference>
<proteinExistence type="inferred from homology"/>
<dbReference type="CDD" id="cd11055">
    <property type="entry name" value="CYP3A-like"/>
    <property type="match status" value="1"/>
</dbReference>
<dbReference type="Gene3D" id="1.10.630.10">
    <property type="entry name" value="Cytochrome P450"/>
    <property type="match status" value="1"/>
</dbReference>
<keyword evidence="6 8" id="KW-0408">Iron</keyword>
<evidence type="ECO:0000256" key="2">
    <source>
        <dbReference type="ARBA" id="ARBA00010617"/>
    </source>
</evidence>
<keyword evidence="4 8" id="KW-0479">Metal-binding</keyword>
<protein>
    <submittedName>
        <fullName evidence="12">Cytochrome P450</fullName>
    </submittedName>
</protein>
<dbReference type="GO" id="GO:0005506">
    <property type="term" value="F:iron ion binding"/>
    <property type="evidence" value="ECO:0007669"/>
    <property type="project" value="InterPro"/>
</dbReference>
<dbReference type="Pfam" id="PF00067">
    <property type="entry name" value="p450"/>
    <property type="match status" value="1"/>
</dbReference>
<evidence type="ECO:0000256" key="5">
    <source>
        <dbReference type="ARBA" id="ARBA00023002"/>
    </source>
</evidence>
<evidence type="ECO:0000313" key="10">
    <source>
        <dbReference type="EMBL" id="VDK49913.1"/>
    </source>
</evidence>
<dbReference type="InterPro" id="IPR036396">
    <property type="entry name" value="Cyt_P450_sf"/>
</dbReference>
<dbReference type="PRINTS" id="PR00385">
    <property type="entry name" value="P450"/>
</dbReference>
<feature type="binding site" description="axial binding residue" evidence="8">
    <location>
        <position position="453"/>
    </location>
    <ligand>
        <name>heme</name>
        <dbReference type="ChEBI" id="CHEBI:30413"/>
    </ligand>
    <ligandPart>
        <name>Fe</name>
        <dbReference type="ChEBI" id="CHEBI:18248"/>
    </ligandPart>
</feature>
<evidence type="ECO:0000313" key="12">
    <source>
        <dbReference type="WBParaSite" id="ASIM_0001409101-mRNA-1"/>
    </source>
</evidence>
<evidence type="ECO:0000256" key="7">
    <source>
        <dbReference type="ARBA" id="ARBA00023033"/>
    </source>
</evidence>